<organism evidence="7 8">
    <name type="scientific">Candidatus Magasanikbacteria bacterium CG_4_10_14_0_2_um_filter_41_31</name>
    <dbReference type="NCBI Taxonomy" id="1974639"/>
    <lineage>
        <taxon>Bacteria</taxon>
        <taxon>Candidatus Magasanikiibacteriota</taxon>
    </lineage>
</organism>
<evidence type="ECO:0000256" key="5">
    <source>
        <dbReference type="ARBA" id="ARBA00023315"/>
    </source>
</evidence>
<sequence length="394" mass="43194">MNTTLNTLSAQTVEEIKKAGLFKSQRVISTKQGAVIHADGKELLNFCANNYLGLSGKEELIDAAKKTLDEYGYGLSSVRFICGTQTIHEMLEKQVATFFHKEDAILFTSCWDANEGVFAALLTDQDAVISDALNHASLIDGIRLCKAERHVFKHMDMADLEERLKETQGKRMRCIVTDGVFSMDGDIAPLKEICDLADKYDAFVVVDDAHASGFLGDTGRGAAEAAGVLERVDVITTTFGKALGGATGGAVVASKEVVALLHQRARTTLFTNSLPPVICGVTSYVLDYIDHHPELRETLWDNTRYFREKMVAAGFTLPTSVHPIVPVIIGEAEPAMRMAEDMLAEGIYVIAFSYPVVPMETARIRVQISASHTKAQIDQIARAFEKLGKKYNIL</sequence>
<dbReference type="InterPro" id="IPR015422">
    <property type="entry name" value="PyrdxlP-dep_Trfase_small"/>
</dbReference>
<evidence type="ECO:0000313" key="8">
    <source>
        <dbReference type="Proteomes" id="UP000230078"/>
    </source>
</evidence>
<dbReference type="GO" id="GO:0008890">
    <property type="term" value="F:glycine C-acetyltransferase activity"/>
    <property type="evidence" value="ECO:0007669"/>
    <property type="project" value="InterPro"/>
</dbReference>
<dbReference type="Pfam" id="PF00155">
    <property type="entry name" value="Aminotran_1_2"/>
    <property type="match status" value="1"/>
</dbReference>
<dbReference type="InterPro" id="IPR050087">
    <property type="entry name" value="AON_synthase_class-II"/>
</dbReference>
<evidence type="ECO:0000256" key="1">
    <source>
        <dbReference type="ARBA" id="ARBA00001933"/>
    </source>
</evidence>
<dbReference type="NCBIfam" id="TIGR01822">
    <property type="entry name" value="2am3keto_CoA"/>
    <property type="match status" value="1"/>
</dbReference>
<dbReference type="GO" id="GO:0006567">
    <property type="term" value="P:L-threonine catabolic process"/>
    <property type="evidence" value="ECO:0007669"/>
    <property type="project" value="InterPro"/>
</dbReference>
<proteinExistence type="inferred from homology"/>
<dbReference type="SUPFAM" id="SSF53383">
    <property type="entry name" value="PLP-dependent transferases"/>
    <property type="match status" value="1"/>
</dbReference>
<keyword evidence="3 7" id="KW-0808">Transferase</keyword>
<dbReference type="FunFam" id="3.40.640.10:FF:000006">
    <property type="entry name" value="5-aminolevulinate synthase, mitochondrial"/>
    <property type="match status" value="1"/>
</dbReference>
<dbReference type="Gene3D" id="3.40.640.10">
    <property type="entry name" value="Type I PLP-dependent aspartate aminotransferase-like (Major domain)"/>
    <property type="match status" value="1"/>
</dbReference>
<gene>
    <name evidence="7" type="ORF">COX83_04800</name>
</gene>
<dbReference type="InterPro" id="IPR011282">
    <property type="entry name" value="2am3keto_CoA_ligase"/>
</dbReference>
<protein>
    <submittedName>
        <fullName evidence="7">Glycine C-acetyltransferase</fullName>
    </submittedName>
</protein>
<dbReference type="NCBIfam" id="NF005394">
    <property type="entry name" value="PRK06939.1"/>
    <property type="match status" value="1"/>
</dbReference>
<keyword evidence="4" id="KW-0663">Pyridoxal phosphate</keyword>
<dbReference type="PANTHER" id="PTHR13693">
    <property type="entry name" value="CLASS II AMINOTRANSFERASE/8-AMINO-7-OXONONANOATE SYNTHASE"/>
    <property type="match status" value="1"/>
</dbReference>
<accession>A0A2M7V1M0</accession>
<evidence type="ECO:0000256" key="3">
    <source>
        <dbReference type="ARBA" id="ARBA00022679"/>
    </source>
</evidence>
<feature type="domain" description="Aminotransferase class I/classII large" evidence="6">
    <location>
        <begin position="42"/>
        <end position="383"/>
    </location>
</feature>
<comment type="caution">
    <text evidence="7">The sequence shown here is derived from an EMBL/GenBank/DDBJ whole genome shotgun (WGS) entry which is preliminary data.</text>
</comment>
<comment type="cofactor">
    <cofactor evidence="1">
        <name>pyridoxal 5'-phosphate</name>
        <dbReference type="ChEBI" id="CHEBI:597326"/>
    </cofactor>
</comment>
<dbReference type="GO" id="GO:0030170">
    <property type="term" value="F:pyridoxal phosphate binding"/>
    <property type="evidence" value="ECO:0007669"/>
    <property type="project" value="InterPro"/>
</dbReference>
<comment type="similarity">
    <text evidence="2">Belongs to the class-II pyridoxal-phosphate-dependent aminotransferase family.</text>
</comment>
<dbReference type="EMBL" id="PFPI01000064">
    <property type="protein sequence ID" value="PIZ92241.1"/>
    <property type="molecule type" value="Genomic_DNA"/>
</dbReference>
<name>A0A2M7V1M0_9BACT</name>
<dbReference type="InterPro" id="IPR004839">
    <property type="entry name" value="Aminotransferase_I/II_large"/>
</dbReference>
<dbReference type="PANTHER" id="PTHR13693:SF102">
    <property type="entry name" value="2-AMINO-3-KETOBUTYRATE COENZYME A LIGASE, MITOCHONDRIAL"/>
    <property type="match status" value="1"/>
</dbReference>
<dbReference type="Proteomes" id="UP000230078">
    <property type="component" value="Unassembled WGS sequence"/>
</dbReference>
<dbReference type="AlphaFoldDB" id="A0A2M7V1M0"/>
<evidence type="ECO:0000313" key="7">
    <source>
        <dbReference type="EMBL" id="PIZ92241.1"/>
    </source>
</evidence>
<evidence type="ECO:0000256" key="2">
    <source>
        <dbReference type="ARBA" id="ARBA00008392"/>
    </source>
</evidence>
<dbReference type="Gene3D" id="3.90.1150.10">
    <property type="entry name" value="Aspartate Aminotransferase, domain 1"/>
    <property type="match status" value="1"/>
</dbReference>
<evidence type="ECO:0000259" key="6">
    <source>
        <dbReference type="Pfam" id="PF00155"/>
    </source>
</evidence>
<dbReference type="InterPro" id="IPR015421">
    <property type="entry name" value="PyrdxlP-dep_Trfase_major"/>
</dbReference>
<keyword evidence="5" id="KW-0012">Acyltransferase</keyword>
<dbReference type="InterPro" id="IPR015424">
    <property type="entry name" value="PyrdxlP-dep_Trfase"/>
</dbReference>
<dbReference type="CDD" id="cd06454">
    <property type="entry name" value="KBL_like"/>
    <property type="match status" value="1"/>
</dbReference>
<evidence type="ECO:0000256" key="4">
    <source>
        <dbReference type="ARBA" id="ARBA00022898"/>
    </source>
</evidence>
<reference evidence="8" key="1">
    <citation type="submission" date="2017-09" db="EMBL/GenBank/DDBJ databases">
        <title>Depth-based differentiation of microbial function through sediment-hosted aquifers and enrichment of novel symbionts in the deep terrestrial subsurface.</title>
        <authorList>
            <person name="Probst A.J."/>
            <person name="Ladd B."/>
            <person name="Jarett J.K."/>
            <person name="Geller-Mcgrath D.E."/>
            <person name="Sieber C.M.K."/>
            <person name="Emerson J.B."/>
            <person name="Anantharaman K."/>
            <person name="Thomas B.C."/>
            <person name="Malmstrom R."/>
            <person name="Stieglmeier M."/>
            <person name="Klingl A."/>
            <person name="Woyke T."/>
            <person name="Ryan C.M."/>
            <person name="Banfield J.F."/>
        </authorList>
    </citation>
    <scope>NUCLEOTIDE SEQUENCE [LARGE SCALE GENOMIC DNA]</scope>
</reference>